<accession>A0A0A9BJT6</accession>
<dbReference type="EMBL" id="GBRH01235462">
    <property type="protein sequence ID" value="JAD62433.1"/>
    <property type="molecule type" value="Transcribed_RNA"/>
</dbReference>
<name>A0A0A9BJT6_ARUDO</name>
<protein>
    <submittedName>
        <fullName evidence="1">Uncharacterized protein</fullName>
    </submittedName>
</protein>
<organism evidence="1">
    <name type="scientific">Arundo donax</name>
    <name type="common">Giant reed</name>
    <name type="synonym">Donax arundinaceus</name>
    <dbReference type="NCBI Taxonomy" id="35708"/>
    <lineage>
        <taxon>Eukaryota</taxon>
        <taxon>Viridiplantae</taxon>
        <taxon>Streptophyta</taxon>
        <taxon>Embryophyta</taxon>
        <taxon>Tracheophyta</taxon>
        <taxon>Spermatophyta</taxon>
        <taxon>Magnoliopsida</taxon>
        <taxon>Liliopsida</taxon>
        <taxon>Poales</taxon>
        <taxon>Poaceae</taxon>
        <taxon>PACMAD clade</taxon>
        <taxon>Arundinoideae</taxon>
        <taxon>Arundineae</taxon>
        <taxon>Arundo</taxon>
    </lineage>
</organism>
<proteinExistence type="predicted"/>
<reference evidence="1" key="1">
    <citation type="submission" date="2014-09" db="EMBL/GenBank/DDBJ databases">
        <authorList>
            <person name="Magalhaes I.L.F."/>
            <person name="Oliveira U."/>
            <person name="Santos F.R."/>
            <person name="Vidigal T.H.D.A."/>
            <person name="Brescovit A.D."/>
            <person name="Santos A.J."/>
        </authorList>
    </citation>
    <scope>NUCLEOTIDE SEQUENCE</scope>
    <source>
        <tissue evidence="1">Shoot tissue taken approximately 20 cm above the soil surface</tissue>
    </source>
</reference>
<evidence type="ECO:0000313" key="1">
    <source>
        <dbReference type="EMBL" id="JAD62433.1"/>
    </source>
</evidence>
<reference evidence="1" key="2">
    <citation type="journal article" date="2015" name="Data Brief">
        <title>Shoot transcriptome of the giant reed, Arundo donax.</title>
        <authorList>
            <person name="Barrero R.A."/>
            <person name="Guerrero F.D."/>
            <person name="Moolhuijzen P."/>
            <person name="Goolsby J.A."/>
            <person name="Tidwell J."/>
            <person name="Bellgard S.E."/>
            <person name="Bellgard M.I."/>
        </authorList>
    </citation>
    <scope>NUCLEOTIDE SEQUENCE</scope>
    <source>
        <tissue evidence="1">Shoot tissue taken approximately 20 cm above the soil surface</tissue>
    </source>
</reference>
<sequence>MFCLTSYHLAISII</sequence>